<reference evidence="2 3" key="1">
    <citation type="journal article" date="2018" name="PLoS Genet.">
        <title>Population sequencing reveals clonal diversity and ancestral inbreeding in the grapevine cultivar Chardonnay.</title>
        <authorList>
            <person name="Roach M.J."/>
            <person name="Johnson D.L."/>
            <person name="Bohlmann J."/>
            <person name="van Vuuren H.J."/>
            <person name="Jones S.J."/>
            <person name="Pretorius I.S."/>
            <person name="Schmidt S.A."/>
            <person name="Borneman A.R."/>
        </authorList>
    </citation>
    <scope>NUCLEOTIDE SEQUENCE [LARGE SCALE GENOMIC DNA]</scope>
    <source>
        <strain evidence="3">cv. Chardonnay</strain>
        <tissue evidence="2">Leaf</tissue>
    </source>
</reference>
<gene>
    <name evidence="2" type="primary">PAP2_8</name>
    <name evidence="2" type="ORF">CK203_063776</name>
</gene>
<accession>A0A438GZS4</accession>
<dbReference type="EMBL" id="QGNW01000307">
    <property type="protein sequence ID" value="RVW77786.1"/>
    <property type="molecule type" value="Genomic_DNA"/>
</dbReference>
<dbReference type="SUPFAM" id="SSF56300">
    <property type="entry name" value="Metallo-dependent phosphatases"/>
    <property type="match status" value="1"/>
</dbReference>
<name>A0A438GZS4_VITVI</name>
<evidence type="ECO:0000313" key="2">
    <source>
        <dbReference type="EMBL" id="RVW77786.1"/>
    </source>
</evidence>
<sequence>MRLELGILHDNSGSELLPELALMFHTLFVSQGILVKLKIQLEHLLTMRWDTWGRFTERSAAYQPWIWTAGNHEIDFAPDLLGACGLSSINKLYHGSDLNSHGESKPFKPYTNRYHVPFTASASTSPLWYSIKRASAYIIVMSSYSGYGETMREMLSLLVMFMPTNDQDPRSCQVDARFQPRMNSGSVNPAKDVRTGCLDTPFDGFVSHGSKDQAVALFLNFLACHDVPEVMAESSSPCRRLSEIVGDDLSSLLSFRFAGGRMRAVTGCLSFHHFFPQKCQATSLVWLLPLLEVECIIEKYMKQRKEDRGKGHWVYQMFLKSGRRVQALSRQSCRKKLPKLRGVLWRVEWMSFPHEELMEIIGKLDKKLEEVENIIDFKKGETNKMIECTVHGSHMKGLSAIQGLDIYVPMEYSRRTLEGGVDEFSLEELMNIIDLKKGETNSMNEHTVHGSHMKGLSAIEGLDSYVPTLDDGVDEFSYEELMENDWGILDQDD</sequence>
<dbReference type="InterPro" id="IPR039331">
    <property type="entry name" value="PAPs-like"/>
</dbReference>
<dbReference type="InterPro" id="IPR029052">
    <property type="entry name" value="Metallo-depent_PP-like"/>
</dbReference>
<evidence type="ECO:0000256" key="1">
    <source>
        <dbReference type="ARBA" id="ARBA00022729"/>
    </source>
</evidence>
<keyword evidence="1" id="KW-0732">Signal</keyword>
<comment type="caution">
    <text evidence="2">The sequence shown here is derived from an EMBL/GenBank/DDBJ whole genome shotgun (WGS) entry which is preliminary data.</text>
</comment>
<dbReference type="GO" id="GO:0003993">
    <property type="term" value="F:acid phosphatase activity"/>
    <property type="evidence" value="ECO:0007669"/>
    <property type="project" value="InterPro"/>
</dbReference>
<dbReference type="PANTHER" id="PTHR22953:SF35">
    <property type="entry name" value="FE(3+)-ZN(2+) PURPLE ACID PHOSPHATASE 12"/>
    <property type="match status" value="1"/>
</dbReference>
<proteinExistence type="predicted"/>
<dbReference type="Gene3D" id="3.60.21.10">
    <property type="match status" value="1"/>
</dbReference>
<evidence type="ECO:0000313" key="3">
    <source>
        <dbReference type="Proteomes" id="UP000288805"/>
    </source>
</evidence>
<dbReference type="AlphaFoldDB" id="A0A438GZS4"/>
<dbReference type="PANTHER" id="PTHR22953">
    <property type="entry name" value="ACID PHOSPHATASE RELATED"/>
    <property type="match status" value="1"/>
</dbReference>
<protein>
    <submittedName>
        <fullName evidence="2">Purple acid phosphatase 2</fullName>
    </submittedName>
</protein>
<dbReference type="Proteomes" id="UP000288805">
    <property type="component" value="Unassembled WGS sequence"/>
</dbReference>
<organism evidence="2 3">
    <name type="scientific">Vitis vinifera</name>
    <name type="common">Grape</name>
    <dbReference type="NCBI Taxonomy" id="29760"/>
    <lineage>
        <taxon>Eukaryota</taxon>
        <taxon>Viridiplantae</taxon>
        <taxon>Streptophyta</taxon>
        <taxon>Embryophyta</taxon>
        <taxon>Tracheophyta</taxon>
        <taxon>Spermatophyta</taxon>
        <taxon>Magnoliopsida</taxon>
        <taxon>eudicotyledons</taxon>
        <taxon>Gunneridae</taxon>
        <taxon>Pentapetalae</taxon>
        <taxon>rosids</taxon>
        <taxon>Vitales</taxon>
        <taxon>Vitaceae</taxon>
        <taxon>Viteae</taxon>
        <taxon>Vitis</taxon>
    </lineage>
</organism>